<dbReference type="InterPro" id="IPR001296">
    <property type="entry name" value="Glyco_trans_1"/>
</dbReference>
<dbReference type="GO" id="GO:0016757">
    <property type="term" value="F:glycosyltransferase activity"/>
    <property type="evidence" value="ECO:0007669"/>
    <property type="project" value="InterPro"/>
</dbReference>
<dbReference type="GO" id="GO:0009103">
    <property type="term" value="P:lipopolysaccharide biosynthetic process"/>
    <property type="evidence" value="ECO:0007669"/>
    <property type="project" value="TreeGrafter"/>
</dbReference>
<dbReference type="PANTHER" id="PTHR46401:SF2">
    <property type="entry name" value="GLYCOSYLTRANSFERASE WBBK-RELATED"/>
    <property type="match status" value="1"/>
</dbReference>
<dbReference type="SUPFAM" id="SSF53756">
    <property type="entry name" value="UDP-Glycosyltransferase/glycogen phosphorylase"/>
    <property type="match status" value="1"/>
</dbReference>
<comment type="caution">
    <text evidence="4">The sequence shown here is derived from an EMBL/GenBank/DDBJ whole genome shotgun (WGS) entry which is preliminary data.</text>
</comment>
<dbReference type="RefSeq" id="WP_188607425.1">
    <property type="nucleotide sequence ID" value="NZ_BMGG01000001.1"/>
</dbReference>
<evidence type="ECO:0000313" key="4">
    <source>
        <dbReference type="EMBL" id="GGC47921.1"/>
    </source>
</evidence>
<dbReference type="EMBL" id="BMGG01000001">
    <property type="protein sequence ID" value="GGC47921.1"/>
    <property type="molecule type" value="Genomic_DNA"/>
</dbReference>
<dbReference type="Proteomes" id="UP000637002">
    <property type="component" value="Unassembled WGS sequence"/>
</dbReference>
<dbReference type="NCBIfam" id="TIGR04047">
    <property type="entry name" value="MSMEG_0565_glyc"/>
    <property type="match status" value="1"/>
</dbReference>
<dbReference type="Pfam" id="PF13439">
    <property type="entry name" value="Glyco_transf_4"/>
    <property type="match status" value="1"/>
</dbReference>
<dbReference type="PANTHER" id="PTHR46401">
    <property type="entry name" value="GLYCOSYLTRANSFERASE WBBK-RELATED"/>
    <property type="match status" value="1"/>
</dbReference>
<reference evidence="4" key="2">
    <citation type="submission" date="2020-09" db="EMBL/GenBank/DDBJ databases">
        <authorList>
            <person name="Sun Q."/>
            <person name="Zhou Y."/>
        </authorList>
    </citation>
    <scope>NUCLEOTIDE SEQUENCE</scope>
    <source>
        <strain evidence="4">CGMCC 1.12919</strain>
    </source>
</reference>
<gene>
    <name evidence="4" type="ORF">GCM10010994_03850</name>
</gene>
<accession>A0A916TX26</accession>
<keyword evidence="5" id="KW-1185">Reference proteome</keyword>
<feature type="domain" description="Glycosyltransferase subfamily 4-like N-terminal" evidence="3">
    <location>
        <begin position="16"/>
        <end position="176"/>
    </location>
</feature>
<dbReference type="AlphaFoldDB" id="A0A916TX26"/>
<dbReference type="InterPro" id="IPR028098">
    <property type="entry name" value="Glyco_trans_4-like_N"/>
</dbReference>
<dbReference type="Gene3D" id="3.40.50.2000">
    <property type="entry name" value="Glycogen Phosphorylase B"/>
    <property type="match status" value="2"/>
</dbReference>
<dbReference type="CDD" id="cd03801">
    <property type="entry name" value="GT4_PimA-like"/>
    <property type="match status" value="1"/>
</dbReference>
<proteinExistence type="predicted"/>
<evidence type="ECO:0000259" key="2">
    <source>
        <dbReference type="Pfam" id="PF00534"/>
    </source>
</evidence>
<feature type="domain" description="Glycosyl transferase family 1" evidence="2">
    <location>
        <begin position="191"/>
        <end position="346"/>
    </location>
</feature>
<evidence type="ECO:0000259" key="3">
    <source>
        <dbReference type="Pfam" id="PF13439"/>
    </source>
</evidence>
<organism evidence="4 5">
    <name type="scientific">Chelatococcus reniformis</name>
    <dbReference type="NCBI Taxonomy" id="1494448"/>
    <lineage>
        <taxon>Bacteria</taxon>
        <taxon>Pseudomonadati</taxon>
        <taxon>Pseudomonadota</taxon>
        <taxon>Alphaproteobacteria</taxon>
        <taxon>Hyphomicrobiales</taxon>
        <taxon>Chelatococcaceae</taxon>
        <taxon>Chelatococcus</taxon>
    </lineage>
</organism>
<reference evidence="4" key="1">
    <citation type="journal article" date="2014" name="Int. J. Syst. Evol. Microbiol.">
        <title>Complete genome sequence of Corynebacterium casei LMG S-19264T (=DSM 44701T), isolated from a smear-ripened cheese.</title>
        <authorList>
            <consortium name="US DOE Joint Genome Institute (JGI-PGF)"/>
            <person name="Walter F."/>
            <person name="Albersmeier A."/>
            <person name="Kalinowski J."/>
            <person name="Ruckert C."/>
        </authorList>
    </citation>
    <scope>NUCLEOTIDE SEQUENCE</scope>
    <source>
        <strain evidence="4">CGMCC 1.12919</strain>
    </source>
</reference>
<evidence type="ECO:0000313" key="5">
    <source>
        <dbReference type="Proteomes" id="UP000637002"/>
    </source>
</evidence>
<evidence type="ECO:0000256" key="1">
    <source>
        <dbReference type="ARBA" id="ARBA00022679"/>
    </source>
</evidence>
<dbReference type="InterPro" id="IPR023986">
    <property type="entry name" value="GlycosylTfrase_MSMEG0565"/>
</dbReference>
<protein>
    <submittedName>
        <fullName evidence="4">Glycosyl transferase family 1</fullName>
    </submittedName>
</protein>
<keyword evidence="1 4" id="KW-0808">Transferase</keyword>
<dbReference type="Pfam" id="PF00534">
    <property type="entry name" value="Glycos_transf_1"/>
    <property type="match status" value="1"/>
</dbReference>
<name>A0A916TX26_9HYPH</name>
<sequence length="384" mass="40828">MRALRIAILAHSANPRGGVVHALELAEALVRLGHEPVVHAPDARHAGFFRPTVAATVCVPASPVASDMTAMVETRAGDYVRHFGDPAHRRFDVFHAQDGISGNALATLKERGLIRRFARTVHHIDSFADPRLAALQTRSILAADRHLVVSRLWRETLAQRFGLEAVVVGNGVDLDRFRPDTDGREAALGATLHPGPGPVILAVGGVEPRKNTVRILEAFAQLRAVRPEAVLVIAGGVSLLDHGAYRQRFAEALAGSGLPPAAVVEAGAIADADMPALYRLADVLAFPSLNEGFGLVALEAMASGVPVVVPRTAPFTEHFTDDEPVWCDPASAGSIANALLSALRDPLRGHVVARGLAAARRFDWAAVAHAHLPVYASLREPAYA</sequence>